<gene>
    <name evidence="1" type="ORF">AL072_24360</name>
</gene>
<reference evidence="1 2" key="2">
    <citation type="journal article" date="2016" name="Genome Announc.">
        <title>Complete Genome Sequence of a Strain of Azospirillum thiophilum Isolated from a Sulfide Spring.</title>
        <authorList>
            <person name="Fomenkov A."/>
            <person name="Vincze T."/>
            <person name="Grabovich M."/>
            <person name="Anton B.P."/>
            <person name="Dubinina G."/>
            <person name="Orlova M."/>
            <person name="Belousova E."/>
            <person name="Roberts R.J."/>
        </authorList>
    </citation>
    <scope>NUCLEOTIDE SEQUENCE [LARGE SCALE GENOMIC DNA]</scope>
    <source>
        <strain evidence="1 2">BV-S</strain>
    </source>
</reference>
<dbReference type="RefSeq" id="WP_045583558.1">
    <property type="nucleotide sequence ID" value="NZ_CP012404.1"/>
</dbReference>
<reference evidence="2" key="1">
    <citation type="submission" date="2015-08" db="EMBL/GenBank/DDBJ databases">
        <title>Complete Genome Sequence of Azospirillum thiophilum BV-S.</title>
        <authorList>
            <person name="Fomenkov A."/>
            <person name="Vincze T."/>
            <person name="Grabovich M."/>
            <person name="Dubinina G."/>
            <person name="Orlova M."/>
            <person name="Belousova E."/>
            <person name="Roberts R.J."/>
        </authorList>
    </citation>
    <scope>NUCLEOTIDE SEQUENCE [LARGE SCALE GENOMIC DNA]</scope>
    <source>
        <strain evidence="2">BV-S</strain>
    </source>
</reference>
<accession>A0AAC8ZVN9</accession>
<proteinExistence type="predicted"/>
<organism evidence="1 2">
    <name type="scientific">Azospirillum thiophilum</name>
    <dbReference type="NCBI Taxonomy" id="528244"/>
    <lineage>
        <taxon>Bacteria</taxon>
        <taxon>Pseudomonadati</taxon>
        <taxon>Pseudomonadota</taxon>
        <taxon>Alphaproteobacteria</taxon>
        <taxon>Rhodospirillales</taxon>
        <taxon>Azospirillaceae</taxon>
        <taxon>Azospirillum</taxon>
    </lineage>
</organism>
<evidence type="ECO:0000313" key="1">
    <source>
        <dbReference type="EMBL" id="ALG74125.1"/>
    </source>
</evidence>
<protein>
    <submittedName>
        <fullName evidence="1">Uncharacterized protein</fullName>
    </submittedName>
</protein>
<evidence type="ECO:0000313" key="2">
    <source>
        <dbReference type="Proteomes" id="UP000069935"/>
    </source>
</evidence>
<dbReference type="Proteomes" id="UP000069935">
    <property type="component" value="Chromosome 4"/>
</dbReference>
<sequence length="494" mass="54114">MTGPSLSTRSAGATTDEAAWRIHIPLCNALDLTQTGHLVAVEFALPVDRPPHPVEIFNGRTLCTDIQTKWHQAFGAKTFDEALRRAVNLSRLSRATGGWQRTISPGRTPAQWFGLISFQRMLRITAAGASQVQNVQGDRSAELALTLGLLAVGSTGRKEDTIVATGQIGPHFTVEHVGGIEPKLKAICVAADTGKPFPQGTHVFYPAECDRLGEVSQELVGALQNRGLVPMAVSHVQQAADALQIGHDARPLKADRLILDLWGRAGRLLHVGRWILALAAVSALAGGLYIRQRDAVIDIAPVALTMPDQDGKPLSLQSPFHYVTFVDNQKYVEPQPFCQEGQPSTVPVRHGYATYVRLAGNWIDDLIWRAGRSGFGLPALGYHPALVTLQYGAPDENRSFRVFFDQPEPGMPAWFGTAPGEVWSSRVKLDGQAGDTLTMFAIGQRWERPEGDTLTREIEEAFKTSNLKGAVHFLERRFSGRMRYICTFQTVEKG</sequence>
<dbReference type="KEGG" id="ati:AL072_24360"/>
<name>A0AAC8ZVN9_9PROT</name>
<dbReference type="Gene3D" id="3.30.230.10">
    <property type="match status" value="1"/>
</dbReference>
<keyword evidence="2" id="KW-1185">Reference proteome</keyword>
<dbReference type="EMBL" id="CP012404">
    <property type="protein sequence ID" value="ALG74125.1"/>
    <property type="molecule type" value="Genomic_DNA"/>
</dbReference>
<dbReference type="InterPro" id="IPR014721">
    <property type="entry name" value="Ribsml_uS5_D2-typ_fold_subgr"/>
</dbReference>
<dbReference type="AlphaFoldDB" id="A0AAC8ZVN9"/>